<evidence type="ECO:0000313" key="4">
    <source>
        <dbReference type="Proteomes" id="UP001596422"/>
    </source>
</evidence>
<dbReference type="NCBIfam" id="NF047595">
    <property type="entry name" value="IS66_ISRel24_TnpA"/>
    <property type="match status" value="1"/>
</dbReference>
<organism evidence="2 4">
    <name type="scientific">Marinobacterium aestuariivivens</name>
    <dbReference type="NCBI Taxonomy" id="1698799"/>
    <lineage>
        <taxon>Bacteria</taxon>
        <taxon>Pseudomonadati</taxon>
        <taxon>Pseudomonadota</taxon>
        <taxon>Gammaproteobacteria</taxon>
        <taxon>Oceanospirillales</taxon>
        <taxon>Oceanospirillaceae</taxon>
        <taxon>Marinobacterium</taxon>
    </lineage>
</organism>
<dbReference type="Pfam" id="PF01527">
    <property type="entry name" value="HTH_Tnp_1"/>
    <property type="match status" value="1"/>
</dbReference>
<dbReference type="RefSeq" id="WP_379910170.1">
    <property type="nucleotide sequence ID" value="NZ_JBHSWE010000001.1"/>
</dbReference>
<dbReference type="EMBL" id="JBHSWE010000001">
    <property type="protein sequence ID" value="MFC6673177.1"/>
    <property type="molecule type" value="Genomic_DNA"/>
</dbReference>
<gene>
    <name evidence="1" type="ORF">ACFQDL_17575</name>
    <name evidence="2" type="ORF">ACFQDL_18490</name>
    <name evidence="3" type="ORF">ACFQDL_26140</name>
</gene>
<dbReference type="InterPro" id="IPR002514">
    <property type="entry name" value="Transposase_8"/>
</dbReference>
<evidence type="ECO:0000313" key="1">
    <source>
        <dbReference type="EMBL" id="MFC6671672.1"/>
    </source>
</evidence>
<reference evidence="2" key="3">
    <citation type="submission" date="2024-09" db="EMBL/GenBank/DDBJ databases">
        <authorList>
            <person name="Sun Q."/>
            <person name="Mori K."/>
        </authorList>
    </citation>
    <scope>NUCLEOTIDE SEQUENCE</scope>
    <source>
        <strain evidence="2">NBRC 111756</strain>
    </source>
</reference>
<protein>
    <submittedName>
        <fullName evidence="2">Transposase</fullName>
    </submittedName>
</protein>
<dbReference type="Proteomes" id="UP001596422">
    <property type="component" value="Unassembled WGS sequence"/>
</dbReference>
<dbReference type="Gene3D" id="1.10.10.10">
    <property type="entry name" value="Winged helix-like DNA-binding domain superfamily/Winged helix DNA-binding domain"/>
    <property type="match status" value="1"/>
</dbReference>
<dbReference type="EMBL" id="JBHSWE010000001">
    <property type="protein sequence ID" value="MFC6671829.1"/>
    <property type="molecule type" value="Genomic_DNA"/>
</dbReference>
<evidence type="ECO:0000313" key="3">
    <source>
        <dbReference type="EMBL" id="MFC6673177.1"/>
    </source>
</evidence>
<sequence length="129" mass="14360">MPESTLPPRRRYLPELKLKIVREALDGPLSKAAVARKYNINANMVSNWIREYRDEARWVKKAKAPILPIVVDDAATADPTALTPATQVHVPEPIRPIEATLTIQFTSGHQITVSNPSETLVRQILSTLA</sequence>
<name>A0ABW2A393_9GAMM</name>
<reference evidence="2" key="1">
    <citation type="journal article" date="2014" name="Int. J. Syst. Evol. Microbiol.">
        <title>Complete genome of a new Firmicutes species belonging to the dominant human colonic microbiota ('Ruminococcus bicirculans') reveals two chromosomes and a selective capacity to utilize plant glucans.</title>
        <authorList>
            <consortium name="NISC Comparative Sequencing Program"/>
            <person name="Wegmann U."/>
            <person name="Louis P."/>
            <person name="Goesmann A."/>
            <person name="Henrissat B."/>
            <person name="Duncan S.H."/>
            <person name="Flint H.J."/>
        </authorList>
    </citation>
    <scope>NUCLEOTIDE SEQUENCE</scope>
    <source>
        <strain evidence="2">NBRC 111756</strain>
    </source>
</reference>
<comment type="caution">
    <text evidence="2">The sequence shown here is derived from an EMBL/GenBank/DDBJ whole genome shotgun (WGS) entry which is preliminary data.</text>
</comment>
<dbReference type="SUPFAM" id="SSF48295">
    <property type="entry name" value="TrpR-like"/>
    <property type="match status" value="1"/>
</dbReference>
<reference evidence="4" key="2">
    <citation type="journal article" date="2019" name="Int. J. Syst. Evol. Microbiol.">
        <title>The Global Catalogue of Microorganisms (GCM) 10K type strain sequencing project: providing services to taxonomists for standard genome sequencing and annotation.</title>
        <authorList>
            <consortium name="The Broad Institute Genomics Platform"/>
            <consortium name="The Broad Institute Genome Sequencing Center for Infectious Disease"/>
            <person name="Wu L."/>
            <person name="Ma J."/>
        </authorList>
    </citation>
    <scope>NUCLEOTIDE SEQUENCE [LARGE SCALE GENOMIC DNA]</scope>
    <source>
        <strain evidence="4">NBRC 111756</strain>
    </source>
</reference>
<keyword evidence="4" id="KW-1185">Reference proteome</keyword>
<proteinExistence type="predicted"/>
<dbReference type="InterPro" id="IPR036388">
    <property type="entry name" value="WH-like_DNA-bd_sf"/>
</dbReference>
<dbReference type="EMBL" id="JBHSWE010000001">
    <property type="protein sequence ID" value="MFC6671672.1"/>
    <property type="molecule type" value="Genomic_DNA"/>
</dbReference>
<dbReference type="InterPro" id="IPR010921">
    <property type="entry name" value="Trp_repressor/repl_initiator"/>
</dbReference>
<accession>A0ABW2A393</accession>
<evidence type="ECO:0000313" key="2">
    <source>
        <dbReference type="EMBL" id="MFC6671829.1"/>
    </source>
</evidence>